<evidence type="ECO:0000256" key="3">
    <source>
        <dbReference type="ARBA" id="ARBA00023237"/>
    </source>
</evidence>
<keyword evidence="2 4" id="KW-0472">Membrane</keyword>
<dbReference type="EMBL" id="CP144143">
    <property type="protein sequence ID" value="WWC82862.1"/>
    <property type="molecule type" value="Genomic_DNA"/>
</dbReference>
<evidence type="ECO:0000259" key="5">
    <source>
        <dbReference type="PROSITE" id="PS51123"/>
    </source>
</evidence>
<dbReference type="PANTHER" id="PTHR30329">
    <property type="entry name" value="STATOR ELEMENT OF FLAGELLAR MOTOR COMPLEX"/>
    <property type="match status" value="1"/>
</dbReference>
<dbReference type="Pfam" id="PF13620">
    <property type="entry name" value="CarboxypepD_reg"/>
    <property type="match status" value="1"/>
</dbReference>
<keyword evidence="3" id="KW-0998">Cell outer membrane</keyword>
<dbReference type="SUPFAM" id="SSF49478">
    <property type="entry name" value="Cna protein B-type domain"/>
    <property type="match status" value="1"/>
</dbReference>
<dbReference type="Pfam" id="PF00691">
    <property type="entry name" value="OmpA"/>
    <property type="match status" value="1"/>
</dbReference>
<evidence type="ECO:0000256" key="2">
    <source>
        <dbReference type="ARBA" id="ARBA00023136"/>
    </source>
</evidence>
<evidence type="ECO:0000256" key="4">
    <source>
        <dbReference type="PROSITE-ProRule" id="PRU00473"/>
    </source>
</evidence>
<comment type="subcellular location">
    <subcellularLocation>
        <location evidence="1">Cell outer membrane</location>
    </subcellularLocation>
</comment>
<dbReference type="SUPFAM" id="SSF103088">
    <property type="entry name" value="OmpA-like"/>
    <property type="match status" value="1"/>
</dbReference>
<dbReference type="InterPro" id="IPR006664">
    <property type="entry name" value="OMP_bac"/>
</dbReference>
<dbReference type="Gene3D" id="2.60.40.10">
    <property type="entry name" value="Immunoglobulins"/>
    <property type="match status" value="1"/>
</dbReference>
<evidence type="ECO:0000256" key="1">
    <source>
        <dbReference type="ARBA" id="ARBA00004442"/>
    </source>
</evidence>
<dbReference type="InterPro" id="IPR013783">
    <property type="entry name" value="Ig-like_fold"/>
</dbReference>
<keyword evidence="6" id="KW-0449">Lipoprotein</keyword>
<dbReference type="InterPro" id="IPR013784">
    <property type="entry name" value="Carb-bd-like_fold"/>
</dbReference>
<gene>
    <name evidence="6" type="primary">pal_2</name>
    <name evidence="6" type="ORF">PIECOFPK_00572</name>
</gene>
<organism evidence="6 7">
    <name type="scientific">Mycovorax composti</name>
    <dbReference type="NCBI Taxonomy" id="2962693"/>
    <lineage>
        <taxon>Bacteria</taxon>
        <taxon>Pseudomonadati</taxon>
        <taxon>Bacteroidota</taxon>
        <taxon>Chitinophagia</taxon>
        <taxon>Chitinophagales</taxon>
        <taxon>Chitinophagaceae</taxon>
        <taxon>Mycovorax</taxon>
    </lineage>
</organism>
<sequence length="579" mass="64807">MMNRVKNETDLKQIVMKKIVLIPIILFASLLQTKGQISDKETSGWFASFRGGYDIKPFYNNNNTPYIVYKGGMAAGASINYYWRWIGLGGDFDYIQNRPESTYPAGTASVLTQDKITRMFYGVGPSFKYQPTRNFAAELFLRAGLGTVKGGYTEVASAPPTQLLNFHAGYDDRSVFSAKAQLQFNYYFSPAIGLHAGAYYLNHFKVNELTDPNYGLTAAYVPVKADPKQPDPLVRNNPCNCDISSLGAFAGISVRIPKRRSQPKPVPQPECHNCDVYTLTVTARDKYTKEVLPNTDVIVKNIHGEIMGTGTTNSYGVVIFNNIKPGKYAISGKLYEVDLEGAVTLESEFKTNGNVHKEIVYADDRFILRGIVVECNAAHPLTSASVVLINKAVAEQKNTNTDDKGGFVFHALQNATYDVYAKKNNYFSQTETITTNHFDRNKTLFVKLEVCMEKTDCGKAITLKNIHYDLDKYFIREDAKPELNKLAQFMKDNPEVKVELASHTDSRASDSYNMTLSQNRANAAVEYLVAQGISRDRLIPVGYGERKLLNKCKDGVPCSEEEHQLNRRTEMKIICPNNP</sequence>
<dbReference type="InterPro" id="IPR006665">
    <property type="entry name" value="OmpA-like"/>
</dbReference>
<accession>A0ABZ2EHS9</accession>
<dbReference type="SUPFAM" id="SSF49452">
    <property type="entry name" value="Starch-binding domain-like"/>
    <property type="match status" value="1"/>
</dbReference>
<dbReference type="CDD" id="cd07185">
    <property type="entry name" value="OmpA_C-like"/>
    <property type="match status" value="1"/>
</dbReference>
<evidence type="ECO:0000313" key="7">
    <source>
        <dbReference type="Proteomes" id="UP001321305"/>
    </source>
</evidence>
<feature type="domain" description="OmpA-like" evidence="5">
    <location>
        <begin position="455"/>
        <end position="577"/>
    </location>
</feature>
<dbReference type="PROSITE" id="PS51123">
    <property type="entry name" value="OMPA_2"/>
    <property type="match status" value="1"/>
</dbReference>
<dbReference type="PRINTS" id="PR01021">
    <property type="entry name" value="OMPADOMAIN"/>
</dbReference>
<dbReference type="PANTHER" id="PTHR30329:SF21">
    <property type="entry name" value="LIPOPROTEIN YIAD-RELATED"/>
    <property type="match status" value="1"/>
</dbReference>
<keyword evidence="7" id="KW-1185">Reference proteome</keyword>
<dbReference type="Proteomes" id="UP001321305">
    <property type="component" value="Chromosome"/>
</dbReference>
<proteinExistence type="predicted"/>
<dbReference type="InterPro" id="IPR036737">
    <property type="entry name" value="OmpA-like_sf"/>
</dbReference>
<dbReference type="Gene3D" id="3.30.1330.60">
    <property type="entry name" value="OmpA-like domain"/>
    <property type="match status" value="1"/>
</dbReference>
<dbReference type="Gene3D" id="2.60.40.1120">
    <property type="entry name" value="Carboxypeptidase-like, regulatory domain"/>
    <property type="match status" value="1"/>
</dbReference>
<name>A0ABZ2EHS9_9BACT</name>
<protein>
    <submittedName>
        <fullName evidence="6">Peptidoglycan-associated lipoprotein</fullName>
    </submittedName>
</protein>
<dbReference type="InterPro" id="IPR050330">
    <property type="entry name" value="Bact_OuterMem_StrucFunc"/>
</dbReference>
<evidence type="ECO:0000313" key="6">
    <source>
        <dbReference type="EMBL" id="WWC82862.1"/>
    </source>
</evidence>
<reference evidence="7" key="1">
    <citation type="submission" date="2024-01" db="EMBL/GenBank/DDBJ databases">
        <title>Mycovorax composti gen. nov. sp. nov., a member of the family Chitinophagaceae isolated from button mushroom compost.</title>
        <authorList>
            <person name="Thai M."/>
            <person name="Bell T.L."/>
            <person name="Kertesz M.A."/>
        </authorList>
    </citation>
    <scope>NUCLEOTIDE SEQUENCE [LARGE SCALE GENOMIC DNA]</scope>
    <source>
        <strain evidence="7">C216</strain>
    </source>
</reference>